<proteinExistence type="predicted"/>
<dbReference type="Gene3D" id="3.20.20.60">
    <property type="entry name" value="Phosphoenolpyruvate-binding domains"/>
    <property type="match status" value="1"/>
</dbReference>
<dbReference type="Pfam" id="PF13714">
    <property type="entry name" value="PEP_mutase"/>
    <property type="match status" value="1"/>
</dbReference>
<evidence type="ECO:0000256" key="1">
    <source>
        <dbReference type="ARBA" id="ARBA00022723"/>
    </source>
</evidence>
<dbReference type="GO" id="GO:0008948">
    <property type="term" value="F:oxaloacetate decarboxylase activity"/>
    <property type="evidence" value="ECO:0007669"/>
    <property type="project" value="UniProtKB-EC"/>
</dbReference>
<dbReference type="GO" id="GO:0046872">
    <property type="term" value="F:metal ion binding"/>
    <property type="evidence" value="ECO:0007669"/>
    <property type="project" value="UniProtKB-KW"/>
</dbReference>
<keyword evidence="2" id="KW-0456">Lyase</keyword>
<geneLocation type="plasmid" evidence="3">
    <name>pthaf100_a</name>
</geneLocation>
<protein>
    <submittedName>
        <fullName evidence="2">Oxaloacetate decarboxylase</fullName>
        <ecNumber evidence="2">4.1.1.112</ecNumber>
    </submittedName>
</protein>
<sequence length="252" mass="27326">MFKSMHNMENPLVICNVWDAASAMIAQNSGFSAIGTSSAAIAKNLGKEDGENISFESLLSIVDIICKSTILPLTVDIEAGYGHTPEAIAGNIIKLTNLGVVGINIEDSIVVKGERQLCDQVVFAKRLAKIRKQLSDANIEVFINVRSDAYLLNVTHPLKESINRINKYQQSGADGIFLPCIEASSDIQSVVASTSLPINVMCVPDLPTFSELKSLGVKRISMGNFVHQAMLASLSCKFRAIQKDQCFNSLFS</sequence>
<gene>
    <name evidence="2" type="ORF">FIV01_16580</name>
</gene>
<evidence type="ECO:0000313" key="3">
    <source>
        <dbReference type="Proteomes" id="UP000326936"/>
    </source>
</evidence>
<dbReference type="KEGG" id="vaq:FIV01_16580"/>
<dbReference type="InterPro" id="IPR015813">
    <property type="entry name" value="Pyrv/PenolPyrv_kinase-like_dom"/>
</dbReference>
<dbReference type="PANTHER" id="PTHR42905">
    <property type="entry name" value="PHOSPHOENOLPYRUVATE CARBOXYLASE"/>
    <property type="match status" value="1"/>
</dbReference>
<dbReference type="RefSeq" id="WP_152432059.1">
    <property type="nucleotide sequence ID" value="NZ_CBCSDK010000021.1"/>
</dbReference>
<dbReference type="CDD" id="cd00377">
    <property type="entry name" value="ICL_PEPM"/>
    <property type="match status" value="1"/>
</dbReference>
<evidence type="ECO:0000313" key="2">
    <source>
        <dbReference type="EMBL" id="QFT28006.1"/>
    </source>
</evidence>
<dbReference type="EMBL" id="CP045351">
    <property type="protein sequence ID" value="QFT28006.1"/>
    <property type="molecule type" value="Genomic_DNA"/>
</dbReference>
<dbReference type="AlphaFoldDB" id="A0A5P9CP83"/>
<organism evidence="2 3">
    <name type="scientific">Vibrio aquimaris</name>
    <dbReference type="NCBI Taxonomy" id="2587862"/>
    <lineage>
        <taxon>Bacteria</taxon>
        <taxon>Pseudomonadati</taxon>
        <taxon>Pseudomonadota</taxon>
        <taxon>Gammaproteobacteria</taxon>
        <taxon>Vibrionales</taxon>
        <taxon>Vibrionaceae</taxon>
        <taxon>Vibrio</taxon>
    </lineage>
</organism>
<keyword evidence="2" id="KW-0614">Plasmid</keyword>
<dbReference type="EC" id="4.1.1.112" evidence="2"/>
<dbReference type="SUPFAM" id="SSF51621">
    <property type="entry name" value="Phosphoenolpyruvate/pyruvate domain"/>
    <property type="match status" value="1"/>
</dbReference>
<reference evidence="2 3" key="1">
    <citation type="submission" date="2019-10" db="EMBL/GenBank/DDBJ databases">
        <title>Complete genome sequence of Vibrio sp. strain THAF100, isolated from non-filtered water from the water column of tank 6 of a marine aquarium containing stony-coral fragments. Water maintained at 26 degree C.</title>
        <authorList>
            <person name="Ruckert C."/>
            <person name="Franco A."/>
            <person name="Kalinowski J."/>
            <person name="Glaeser S."/>
        </authorList>
    </citation>
    <scope>NUCLEOTIDE SEQUENCE [LARGE SCALE GENOMIC DNA]</scope>
    <source>
        <strain evidence="2 3">THAF100</strain>
        <plasmid evidence="3">pthaf100_a</plasmid>
    </source>
</reference>
<dbReference type="InterPro" id="IPR040442">
    <property type="entry name" value="Pyrv_kinase-like_dom_sf"/>
</dbReference>
<dbReference type="OrthoDB" id="9780430at2"/>
<name>A0A5P9CP83_9VIBR</name>
<accession>A0A5P9CP83</accession>
<dbReference type="PANTHER" id="PTHR42905:SF16">
    <property type="entry name" value="CARBOXYPHOSPHONOENOLPYRUVATE PHOSPHONOMUTASE-LIKE PROTEIN (AFU_ORTHOLOGUE AFUA_5G07230)"/>
    <property type="match status" value="1"/>
</dbReference>
<keyword evidence="3" id="KW-1185">Reference proteome</keyword>
<keyword evidence="1" id="KW-0479">Metal-binding</keyword>
<dbReference type="InterPro" id="IPR039556">
    <property type="entry name" value="ICL/PEPM"/>
</dbReference>
<dbReference type="Proteomes" id="UP000326936">
    <property type="component" value="Plasmid pTHAF100_a"/>
</dbReference>